<gene>
    <name evidence="7" type="primary">ygiD</name>
    <name evidence="7" type="ORF">I8E28_15275</name>
</gene>
<evidence type="ECO:0000259" key="6">
    <source>
        <dbReference type="Pfam" id="PF02900"/>
    </source>
</evidence>
<dbReference type="EC" id="1.13.11.29" evidence="7"/>
<evidence type="ECO:0000313" key="7">
    <source>
        <dbReference type="EMBL" id="MBK0393961.1"/>
    </source>
</evidence>
<dbReference type="RefSeq" id="WP_200788920.1">
    <property type="nucleotide sequence ID" value="NZ_JAEDAO010000001.1"/>
</dbReference>
<evidence type="ECO:0000313" key="8">
    <source>
        <dbReference type="Proteomes" id="UP000617041"/>
    </source>
</evidence>
<sequence length="293" mass="32317">MEATTQATPLRMPAAFIGHGSPMNTLERNRFTEAWRDLGRRLPRPRAILCISAHWFIKATAVTAMERPRVIHDFYGFPRELFEFDYPAPGAPDVAREIEGLLGTKHVVLDQESWGLDHGTWSVLAHVAPDADIPVVQLSLHAEEPPERHVEIGRALAPLRERGVFIVGSGNVVHNLRRMDRRHPEGAFDWAERFDAEVQRVMAIDPAALVDAPRHPDYAMSAPTPEHFMPLYYFAGLCAQAGETSHPFVTGGAMGSLTMTSFTTGLDWRAPLVDGSGEGVTLPASTPADQTNL</sequence>
<feature type="domain" description="Extradiol ring-cleavage dioxygenase class III enzyme subunit B" evidence="6">
    <location>
        <begin position="32"/>
        <end position="244"/>
    </location>
</feature>
<dbReference type="InterPro" id="IPR004183">
    <property type="entry name" value="Xdiol_dOase_suB"/>
</dbReference>
<keyword evidence="5 7" id="KW-0560">Oxidoreductase</keyword>
<dbReference type="PANTHER" id="PTHR30096">
    <property type="entry name" value="4,5-DOPA DIOXYGENASE EXTRADIOL-LIKE PROTEIN"/>
    <property type="match status" value="1"/>
</dbReference>
<organism evidence="7 8">
    <name type="scientific">Ramlibacter algicola</name>
    <dbReference type="NCBI Taxonomy" id="2795217"/>
    <lineage>
        <taxon>Bacteria</taxon>
        <taxon>Pseudomonadati</taxon>
        <taxon>Pseudomonadota</taxon>
        <taxon>Betaproteobacteria</taxon>
        <taxon>Burkholderiales</taxon>
        <taxon>Comamonadaceae</taxon>
        <taxon>Ramlibacter</taxon>
    </lineage>
</organism>
<dbReference type="PIRSF" id="PIRSF006157">
    <property type="entry name" value="Doxgns_DODA"/>
    <property type="match status" value="1"/>
</dbReference>
<dbReference type="Proteomes" id="UP000617041">
    <property type="component" value="Unassembled WGS sequence"/>
</dbReference>
<accession>A0A934Q2V8</accession>
<keyword evidence="7" id="KW-0223">Dioxygenase</keyword>
<comment type="cofactor">
    <cofactor evidence="1">
        <name>Zn(2+)</name>
        <dbReference type="ChEBI" id="CHEBI:29105"/>
    </cofactor>
</comment>
<comment type="similarity">
    <text evidence="2">Belongs to the DODA-type extradiol aromatic ring-opening dioxygenase family.</text>
</comment>
<keyword evidence="3" id="KW-0479">Metal-binding</keyword>
<dbReference type="GO" id="GO:0008270">
    <property type="term" value="F:zinc ion binding"/>
    <property type="evidence" value="ECO:0007669"/>
    <property type="project" value="InterPro"/>
</dbReference>
<proteinExistence type="inferred from homology"/>
<evidence type="ECO:0000256" key="1">
    <source>
        <dbReference type="ARBA" id="ARBA00001947"/>
    </source>
</evidence>
<keyword evidence="4" id="KW-0862">Zinc</keyword>
<dbReference type="Pfam" id="PF02900">
    <property type="entry name" value="LigB"/>
    <property type="match status" value="1"/>
</dbReference>
<dbReference type="NCBIfam" id="NF007914">
    <property type="entry name" value="PRK10628.1"/>
    <property type="match status" value="1"/>
</dbReference>
<dbReference type="EMBL" id="JAEDAO010000001">
    <property type="protein sequence ID" value="MBK0393961.1"/>
    <property type="molecule type" value="Genomic_DNA"/>
</dbReference>
<name>A0A934Q2V8_9BURK</name>
<dbReference type="SUPFAM" id="SSF53213">
    <property type="entry name" value="LigB-like"/>
    <property type="match status" value="1"/>
</dbReference>
<evidence type="ECO:0000256" key="3">
    <source>
        <dbReference type="ARBA" id="ARBA00022723"/>
    </source>
</evidence>
<dbReference type="GO" id="GO:0008198">
    <property type="term" value="F:ferrous iron binding"/>
    <property type="evidence" value="ECO:0007669"/>
    <property type="project" value="InterPro"/>
</dbReference>
<dbReference type="CDD" id="cd07363">
    <property type="entry name" value="45_DOPA_Dioxygenase"/>
    <property type="match status" value="1"/>
</dbReference>
<dbReference type="GO" id="GO:0050297">
    <property type="term" value="F:stizolobate synthase activity"/>
    <property type="evidence" value="ECO:0007669"/>
    <property type="project" value="UniProtKB-EC"/>
</dbReference>
<dbReference type="PANTHER" id="PTHR30096:SF0">
    <property type="entry name" value="4,5-DOPA DIOXYGENASE EXTRADIOL-LIKE PROTEIN"/>
    <property type="match status" value="1"/>
</dbReference>
<evidence type="ECO:0000256" key="5">
    <source>
        <dbReference type="ARBA" id="ARBA00023002"/>
    </source>
</evidence>
<evidence type="ECO:0000256" key="2">
    <source>
        <dbReference type="ARBA" id="ARBA00007581"/>
    </source>
</evidence>
<dbReference type="AlphaFoldDB" id="A0A934Q2V8"/>
<dbReference type="InterPro" id="IPR014436">
    <property type="entry name" value="Extradiol_dOase_DODA"/>
</dbReference>
<keyword evidence="8" id="KW-1185">Reference proteome</keyword>
<reference evidence="7" key="1">
    <citation type="submission" date="2020-12" db="EMBL/GenBank/DDBJ databases">
        <title>Ramlibacter sp. nov., isolated from a freshwater alga, Cryptomonas.</title>
        <authorList>
            <person name="Kim H.M."/>
            <person name="Jeon C.O."/>
        </authorList>
    </citation>
    <scope>NUCLEOTIDE SEQUENCE</scope>
    <source>
        <strain evidence="7">CrO1</strain>
    </source>
</reference>
<evidence type="ECO:0000256" key="4">
    <source>
        <dbReference type="ARBA" id="ARBA00022833"/>
    </source>
</evidence>
<comment type="caution">
    <text evidence="7">The sequence shown here is derived from an EMBL/GenBank/DDBJ whole genome shotgun (WGS) entry which is preliminary data.</text>
</comment>
<dbReference type="Gene3D" id="3.40.830.10">
    <property type="entry name" value="LigB-like"/>
    <property type="match status" value="1"/>
</dbReference>
<protein>
    <submittedName>
        <fullName evidence="7">4,5-DOPA dioxygenase extradiol</fullName>
        <ecNumber evidence="7">1.13.11.29</ecNumber>
    </submittedName>
</protein>